<dbReference type="InterPro" id="IPR006384">
    <property type="entry name" value="HAD_hydro_PyrdxlP_Pase-like"/>
</dbReference>
<dbReference type="SUPFAM" id="SSF56784">
    <property type="entry name" value="HAD-like"/>
    <property type="match status" value="1"/>
</dbReference>
<name>A0AAV5R1B0_PICKL</name>
<dbReference type="NCBIfam" id="TIGR01488">
    <property type="entry name" value="HAD-SF-IB"/>
    <property type="match status" value="1"/>
</dbReference>
<evidence type="ECO:0000256" key="1">
    <source>
        <dbReference type="ARBA" id="ARBA00022801"/>
    </source>
</evidence>
<dbReference type="PANTHER" id="PTHR28181">
    <property type="entry name" value="UPF0655 PROTEIN YCR015C"/>
    <property type="match status" value="1"/>
</dbReference>
<keyword evidence="1 2" id="KW-0378">Hydrolase</keyword>
<dbReference type="AlphaFoldDB" id="A0AAV5R1B0"/>
<gene>
    <name evidence="2" type="ORF">DAPK24_019080</name>
</gene>
<evidence type="ECO:0000313" key="2">
    <source>
        <dbReference type="EMBL" id="GMM45333.1"/>
    </source>
</evidence>
<dbReference type="Pfam" id="PF12710">
    <property type="entry name" value="HAD"/>
    <property type="match status" value="1"/>
</dbReference>
<organism evidence="2 3">
    <name type="scientific">Pichia kluyveri</name>
    <name type="common">Yeast</name>
    <dbReference type="NCBI Taxonomy" id="36015"/>
    <lineage>
        <taxon>Eukaryota</taxon>
        <taxon>Fungi</taxon>
        <taxon>Dikarya</taxon>
        <taxon>Ascomycota</taxon>
        <taxon>Saccharomycotina</taxon>
        <taxon>Pichiomycetes</taxon>
        <taxon>Pichiales</taxon>
        <taxon>Pichiaceae</taxon>
        <taxon>Pichia</taxon>
    </lineage>
</organism>
<dbReference type="GO" id="GO:0016791">
    <property type="term" value="F:phosphatase activity"/>
    <property type="evidence" value="ECO:0007669"/>
    <property type="project" value="InterPro"/>
</dbReference>
<accession>A0AAV5R1B0</accession>
<reference evidence="2 3" key="1">
    <citation type="journal article" date="2023" name="Elife">
        <title>Identification of key yeast species and microbe-microbe interactions impacting larval growth of Drosophila in the wild.</title>
        <authorList>
            <person name="Mure A."/>
            <person name="Sugiura Y."/>
            <person name="Maeda R."/>
            <person name="Honda K."/>
            <person name="Sakurai N."/>
            <person name="Takahashi Y."/>
            <person name="Watada M."/>
            <person name="Katoh T."/>
            <person name="Gotoh A."/>
            <person name="Gotoh Y."/>
            <person name="Taniguchi I."/>
            <person name="Nakamura K."/>
            <person name="Hayashi T."/>
            <person name="Katayama T."/>
            <person name="Uemura T."/>
            <person name="Hattori Y."/>
        </authorList>
    </citation>
    <scope>NUCLEOTIDE SEQUENCE [LARGE SCALE GENOMIC DNA]</scope>
    <source>
        <strain evidence="2 3">PK-24</strain>
    </source>
</reference>
<evidence type="ECO:0000313" key="3">
    <source>
        <dbReference type="Proteomes" id="UP001378960"/>
    </source>
</evidence>
<comment type="caution">
    <text evidence="2">The sequence shown here is derived from an EMBL/GenBank/DDBJ whole genome shotgun (WGS) entry which is preliminary data.</text>
</comment>
<dbReference type="Gene3D" id="3.90.1470.20">
    <property type="match status" value="1"/>
</dbReference>
<sequence length="225" mass="25768">MALFTDWDGTVTLQDCNDLLTDDLGMGKNSRLVLNNEIFNNETSFRIAFDKMLKSVSNNNHSIYDCINYLKNHIKLDPGFKPTVEYCYQNNIPVIIVSSGMSLVIKELLQLLLPDDNLRNYIQIIANDVKINDNDGTWEIKYRDDTSFGHDKNQSIINIINNWNDSRRPLIYSGDGVSDISAARSCDILLAKKGCDLISICQRDNVKYREFKDFNEILEIIKSTI</sequence>
<keyword evidence="3" id="KW-1185">Reference proteome</keyword>
<dbReference type="NCBIfam" id="TIGR01489">
    <property type="entry name" value="DKMTPPase-SF"/>
    <property type="match status" value="1"/>
</dbReference>
<dbReference type="Proteomes" id="UP001378960">
    <property type="component" value="Unassembled WGS sequence"/>
</dbReference>
<proteinExistence type="predicted"/>
<dbReference type="PANTHER" id="PTHR28181:SF2">
    <property type="entry name" value="PHOSPHORIC MONOESTER HYDROLASE"/>
    <property type="match status" value="1"/>
</dbReference>
<dbReference type="InterPro" id="IPR023214">
    <property type="entry name" value="HAD_sf"/>
</dbReference>
<protein>
    <submittedName>
        <fullName evidence="2">Phosphoric monoester hydrolase</fullName>
    </submittedName>
</protein>
<dbReference type="InterPro" id="IPR036412">
    <property type="entry name" value="HAD-like_sf"/>
</dbReference>
<dbReference type="InterPro" id="IPR050849">
    <property type="entry name" value="HAD-like_hydrolase_phosphatase"/>
</dbReference>
<dbReference type="EMBL" id="BTGB01000002">
    <property type="protein sequence ID" value="GMM45333.1"/>
    <property type="molecule type" value="Genomic_DNA"/>
</dbReference>
<dbReference type="Gene3D" id="3.40.50.1000">
    <property type="entry name" value="HAD superfamily/HAD-like"/>
    <property type="match status" value="1"/>
</dbReference>